<dbReference type="PANTHER" id="PTHR45756">
    <property type="entry name" value="PALMITOYLTRANSFERASE"/>
    <property type="match status" value="1"/>
</dbReference>
<keyword evidence="3" id="KW-1185">Reference proteome</keyword>
<dbReference type="Proteomes" id="UP000014680">
    <property type="component" value="Unassembled WGS sequence"/>
</dbReference>
<reference evidence="2 3" key="1">
    <citation type="submission" date="2012-10" db="EMBL/GenBank/DDBJ databases">
        <authorList>
            <person name="Zafar N."/>
            <person name="Inman J."/>
            <person name="Hall N."/>
            <person name="Lorenzi H."/>
            <person name="Caler E."/>
        </authorList>
    </citation>
    <scope>NUCLEOTIDE SEQUENCE [LARGE SCALE GENOMIC DNA]</scope>
    <source>
        <strain evidence="2 3">IP1</strain>
    </source>
</reference>
<evidence type="ECO:0000259" key="1">
    <source>
        <dbReference type="PROSITE" id="PS50011"/>
    </source>
</evidence>
<dbReference type="OrthoDB" id="10261027at2759"/>
<dbReference type="SUPFAM" id="SSF56112">
    <property type="entry name" value="Protein kinase-like (PK-like)"/>
    <property type="match status" value="1"/>
</dbReference>
<keyword evidence="2" id="KW-0418">Kinase</keyword>
<dbReference type="InterPro" id="IPR011009">
    <property type="entry name" value="Kinase-like_dom_sf"/>
</dbReference>
<dbReference type="InterPro" id="IPR000719">
    <property type="entry name" value="Prot_kinase_dom"/>
</dbReference>
<dbReference type="KEGG" id="eiv:EIN_291130"/>
<dbReference type="Gene3D" id="1.10.510.10">
    <property type="entry name" value="Transferase(Phosphotransferase) domain 1"/>
    <property type="match status" value="1"/>
</dbReference>
<evidence type="ECO:0000313" key="3">
    <source>
        <dbReference type="Proteomes" id="UP000014680"/>
    </source>
</evidence>
<dbReference type="AlphaFoldDB" id="A0A0A1UFY0"/>
<dbReference type="GO" id="GO:0004672">
    <property type="term" value="F:protein kinase activity"/>
    <property type="evidence" value="ECO:0007669"/>
    <property type="project" value="InterPro"/>
</dbReference>
<feature type="domain" description="Protein kinase" evidence="1">
    <location>
        <begin position="1"/>
        <end position="132"/>
    </location>
</feature>
<dbReference type="PROSITE" id="PS50011">
    <property type="entry name" value="PROTEIN_KINASE_DOM"/>
    <property type="match status" value="1"/>
</dbReference>
<accession>A0A0A1UFY0</accession>
<proteinExistence type="predicted"/>
<dbReference type="Pfam" id="PF00069">
    <property type="entry name" value="Pkinase"/>
    <property type="match status" value="1"/>
</dbReference>
<dbReference type="VEuPathDB" id="AmoebaDB:EIN_291130"/>
<organism evidence="2 3">
    <name type="scientific">Entamoeba invadens IP1</name>
    <dbReference type="NCBI Taxonomy" id="370355"/>
    <lineage>
        <taxon>Eukaryota</taxon>
        <taxon>Amoebozoa</taxon>
        <taxon>Evosea</taxon>
        <taxon>Archamoebae</taxon>
        <taxon>Mastigamoebida</taxon>
        <taxon>Entamoebidae</taxon>
        <taxon>Entamoeba</taxon>
    </lineage>
</organism>
<dbReference type="RefSeq" id="XP_004258795.1">
    <property type="nucleotide sequence ID" value="XM_004258747.1"/>
</dbReference>
<dbReference type="GO" id="GO:0005524">
    <property type="term" value="F:ATP binding"/>
    <property type="evidence" value="ECO:0007669"/>
    <property type="project" value="InterPro"/>
</dbReference>
<dbReference type="PANTHER" id="PTHR45756:SF1">
    <property type="entry name" value="PROTEIN KINASE DOMAIN CONTAINING PROTEIN"/>
    <property type="match status" value="1"/>
</dbReference>
<sequence>MNKQTNLLDIIDEFEKEIVMLDKFRNAYVVHFNGAVFVTTKICIVTEYADLGSLHQGSWRTVKRILYVHINGIFHLNIKPDNIFSFEENVTVNGKLTDFGSSRNISIQIKKRPIYIRLECVCTSVSYGKDQF</sequence>
<protein>
    <submittedName>
        <fullName evidence="2">Protein serine/threonine kinase, putative</fullName>
    </submittedName>
</protein>
<dbReference type="Gene3D" id="3.30.200.20">
    <property type="entry name" value="Phosphorylase Kinase, domain 1"/>
    <property type="match status" value="1"/>
</dbReference>
<name>A0A0A1UFY0_ENTIV</name>
<keyword evidence="2" id="KW-0808">Transferase</keyword>
<evidence type="ECO:0000313" key="2">
    <source>
        <dbReference type="EMBL" id="ELP92024.1"/>
    </source>
</evidence>
<dbReference type="EMBL" id="KB206397">
    <property type="protein sequence ID" value="ELP92024.1"/>
    <property type="molecule type" value="Genomic_DNA"/>
</dbReference>
<gene>
    <name evidence="2" type="ORF">EIN_291130</name>
</gene>
<dbReference type="GeneID" id="14891004"/>
<dbReference type="InterPro" id="IPR053215">
    <property type="entry name" value="TKL_Ser/Thr_kinase"/>
</dbReference>